<dbReference type="EC" id="1.2.1.88" evidence="3"/>
<dbReference type="InterPro" id="IPR016162">
    <property type="entry name" value="Ald_DH_N"/>
</dbReference>
<evidence type="ECO:0000256" key="1">
    <source>
        <dbReference type="ARBA" id="ARBA00004786"/>
    </source>
</evidence>
<accession>A0A9D2AYJ6</accession>
<dbReference type="Proteomes" id="UP000824156">
    <property type="component" value="Unassembled WGS sequence"/>
</dbReference>
<dbReference type="InterPro" id="IPR050485">
    <property type="entry name" value="Proline_metab_enzyme"/>
</dbReference>
<dbReference type="EMBL" id="DXEZ01000170">
    <property type="protein sequence ID" value="HIX54610.1"/>
    <property type="molecule type" value="Genomic_DNA"/>
</dbReference>
<evidence type="ECO:0000256" key="8">
    <source>
        <dbReference type="ARBA" id="ARBA00048142"/>
    </source>
</evidence>
<evidence type="ECO:0000256" key="6">
    <source>
        <dbReference type="ARBA" id="ARBA00023062"/>
    </source>
</evidence>
<dbReference type="InterPro" id="IPR005931">
    <property type="entry name" value="P5CDH/ALDH4A1"/>
</dbReference>
<dbReference type="InterPro" id="IPR015590">
    <property type="entry name" value="Aldehyde_DH_dom"/>
</dbReference>
<evidence type="ECO:0000256" key="7">
    <source>
        <dbReference type="ARBA" id="ARBA00032259"/>
    </source>
</evidence>
<dbReference type="Gene3D" id="3.40.309.10">
    <property type="entry name" value="Aldehyde Dehydrogenase, Chain A, domain 2"/>
    <property type="match status" value="1"/>
</dbReference>
<keyword evidence="5" id="KW-0520">NAD</keyword>
<dbReference type="GO" id="GO:0009898">
    <property type="term" value="C:cytoplasmic side of plasma membrane"/>
    <property type="evidence" value="ECO:0007669"/>
    <property type="project" value="TreeGrafter"/>
</dbReference>
<reference evidence="10" key="2">
    <citation type="submission" date="2021-04" db="EMBL/GenBank/DDBJ databases">
        <authorList>
            <person name="Gilroy R."/>
        </authorList>
    </citation>
    <scope>NUCLEOTIDE SEQUENCE</scope>
    <source>
        <strain evidence="10">1719</strain>
    </source>
</reference>
<dbReference type="AlphaFoldDB" id="A0A9D2AYJ6"/>
<dbReference type="SUPFAM" id="SSF53720">
    <property type="entry name" value="ALDH-like"/>
    <property type="match status" value="1"/>
</dbReference>
<name>A0A9D2AYJ6_9SPHI</name>
<dbReference type="CDD" id="cd07123">
    <property type="entry name" value="ALDH_F4-17_P5CDH"/>
    <property type="match status" value="1"/>
</dbReference>
<evidence type="ECO:0000256" key="3">
    <source>
        <dbReference type="ARBA" id="ARBA00012884"/>
    </source>
</evidence>
<dbReference type="InterPro" id="IPR016161">
    <property type="entry name" value="Ald_DH/histidinol_DH"/>
</dbReference>
<keyword evidence="4 10" id="KW-0560">Oxidoreductase</keyword>
<dbReference type="PANTHER" id="PTHR42862">
    <property type="entry name" value="DELTA-1-PYRROLINE-5-CARBOXYLATE DEHYDROGENASE 1, ISOFORM A-RELATED"/>
    <property type="match status" value="1"/>
</dbReference>
<dbReference type="Gene3D" id="3.40.605.10">
    <property type="entry name" value="Aldehyde Dehydrogenase, Chain A, domain 1"/>
    <property type="match status" value="1"/>
</dbReference>
<evidence type="ECO:0000313" key="11">
    <source>
        <dbReference type="Proteomes" id="UP000824156"/>
    </source>
</evidence>
<dbReference type="FunFam" id="3.40.605.10:FF:000006">
    <property type="entry name" value="1-pyrroline-5-carboxylate dehydrogenase"/>
    <property type="match status" value="1"/>
</dbReference>
<gene>
    <name evidence="10" type="primary">pruA</name>
    <name evidence="10" type="ORF">H9853_06260</name>
</gene>
<organism evidence="10 11">
    <name type="scientific">Candidatus Sphingobacterium stercoripullorum</name>
    <dbReference type="NCBI Taxonomy" id="2838759"/>
    <lineage>
        <taxon>Bacteria</taxon>
        <taxon>Pseudomonadati</taxon>
        <taxon>Bacteroidota</taxon>
        <taxon>Sphingobacteriia</taxon>
        <taxon>Sphingobacteriales</taxon>
        <taxon>Sphingobacteriaceae</taxon>
        <taxon>Sphingobacterium</taxon>
    </lineage>
</organism>
<evidence type="ECO:0000256" key="5">
    <source>
        <dbReference type="ARBA" id="ARBA00023027"/>
    </source>
</evidence>
<dbReference type="NCBIfam" id="TIGR01236">
    <property type="entry name" value="D1pyr5carbox1"/>
    <property type="match status" value="1"/>
</dbReference>
<comment type="similarity">
    <text evidence="2">Belongs to the aldehyde dehydrogenase family.</text>
</comment>
<dbReference type="GO" id="GO:0004657">
    <property type="term" value="F:proline dehydrogenase activity"/>
    <property type="evidence" value="ECO:0007669"/>
    <property type="project" value="UniProtKB-ARBA"/>
</dbReference>
<dbReference type="GO" id="GO:0010133">
    <property type="term" value="P:L-proline catabolic process to L-glutamate"/>
    <property type="evidence" value="ECO:0007669"/>
    <property type="project" value="InterPro"/>
</dbReference>
<dbReference type="GO" id="GO:0003842">
    <property type="term" value="F:L-glutamate gamma-semialdehyde dehydrogenase activity"/>
    <property type="evidence" value="ECO:0007669"/>
    <property type="project" value="UniProtKB-EC"/>
</dbReference>
<protein>
    <recommendedName>
        <fullName evidence="7">L-glutamate gamma-semialdehyde dehydrogenase</fullName>
        <ecNumber evidence="3">1.2.1.88</ecNumber>
    </recommendedName>
    <alternativeName>
        <fullName evidence="7">L-glutamate gamma-semialdehyde dehydrogenase</fullName>
    </alternativeName>
</protein>
<comment type="caution">
    <text evidence="10">The sequence shown here is derived from an EMBL/GenBank/DDBJ whole genome shotgun (WGS) entry which is preliminary data.</text>
</comment>
<evidence type="ECO:0000313" key="10">
    <source>
        <dbReference type="EMBL" id="HIX54610.1"/>
    </source>
</evidence>
<feature type="domain" description="Aldehyde dehydrogenase" evidence="9">
    <location>
        <begin position="60"/>
        <end position="513"/>
    </location>
</feature>
<dbReference type="InterPro" id="IPR016160">
    <property type="entry name" value="Ald_DH_CS_CYS"/>
</dbReference>
<dbReference type="FunFam" id="3.40.309.10:FF:000005">
    <property type="entry name" value="1-pyrroline-5-carboxylate dehydrogenase 1"/>
    <property type="match status" value="1"/>
</dbReference>
<dbReference type="InterPro" id="IPR016163">
    <property type="entry name" value="Ald_DH_C"/>
</dbReference>
<dbReference type="PROSITE" id="PS00070">
    <property type="entry name" value="ALDEHYDE_DEHYDR_CYS"/>
    <property type="match status" value="1"/>
</dbReference>
<evidence type="ECO:0000259" key="9">
    <source>
        <dbReference type="Pfam" id="PF00171"/>
    </source>
</evidence>
<dbReference type="Pfam" id="PF00171">
    <property type="entry name" value="Aldedh"/>
    <property type="match status" value="1"/>
</dbReference>
<evidence type="ECO:0000256" key="2">
    <source>
        <dbReference type="ARBA" id="ARBA00009986"/>
    </source>
</evidence>
<keyword evidence="6" id="KW-0642">Proline metabolism</keyword>
<dbReference type="PANTHER" id="PTHR42862:SF1">
    <property type="entry name" value="DELTA-1-PYRROLINE-5-CARBOXYLATE DEHYDROGENASE 2, ISOFORM A-RELATED"/>
    <property type="match status" value="1"/>
</dbReference>
<reference evidence="10" key="1">
    <citation type="journal article" date="2021" name="PeerJ">
        <title>Extensive microbial diversity within the chicken gut microbiome revealed by metagenomics and culture.</title>
        <authorList>
            <person name="Gilroy R."/>
            <person name="Ravi A."/>
            <person name="Getino M."/>
            <person name="Pursley I."/>
            <person name="Horton D.L."/>
            <person name="Alikhan N.F."/>
            <person name="Baker D."/>
            <person name="Gharbi K."/>
            <person name="Hall N."/>
            <person name="Watson M."/>
            <person name="Adriaenssens E.M."/>
            <person name="Foster-Nyarko E."/>
            <person name="Jarju S."/>
            <person name="Secka A."/>
            <person name="Antonio M."/>
            <person name="Oren A."/>
            <person name="Chaudhuri R.R."/>
            <person name="La Ragione R."/>
            <person name="Hildebrand F."/>
            <person name="Pallen M.J."/>
        </authorList>
    </citation>
    <scope>NUCLEOTIDE SEQUENCE</scope>
    <source>
        <strain evidence="10">1719</strain>
    </source>
</reference>
<proteinExistence type="inferred from homology"/>
<evidence type="ECO:0000256" key="4">
    <source>
        <dbReference type="ARBA" id="ARBA00023002"/>
    </source>
</evidence>
<comment type="catalytic activity">
    <reaction evidence="8">
        <text>L-glutamate 5-semialdehyde + NAD(+) + H2O = L-glutamate + NADH + 2 H(+)</text>
        <dbReference type="Rhea" id="RHEA:30235"/>
        <dbReference type="ChEBI" id="CHEBI:15377"/>
        <dbReference type="ChEBI" id="CHEBI:15378"/>
        <dbReference type="ChEBI" id="CHEBI:29985"/>
        <dbReference type="ChEBI" id="CHEBI:57540"/>
        <dbReference type="ChEBI" id="CHEBI:57945"/>
        <dbReference type="ChEBI" id="CHEBI:58066"/>
        <dbReference type="EC" id="1.2.1.88"/>
    </reaction>
</comment>
<sequence length="542" mass="60421">MLKGFFNVPVPGNEPVYSYAVGTPERKQLEEAIAELRSKTVEIPMYIGSEEVFTEDKRPLTPPHDHKHILGYYSQGGKEHVEKAIEAALNAKKDWENLEWEHRAAIFLKAAELISTKYRYKLNAATMLGQSKNAFQAEIDSACEIVDFLRFNVQYMSEIYSQQPPISPKGVWNRVEQRPLEGFVFALTPFNFTAIAGNLPTSAAMMGNVVVWKPSNTQIYSAQVLMEIFKEAGVPDGVINLVYASGPTVGEVVFSHKDFAGIHFTGSTAVFQDIWKTIGENIHNYRSYPRIVGETGGKDFILLHPSADVKASSTALSRGAFEFQGQKCSAASRAYIPESLWPEVKDLVVKDVEDFKMGGTEDFSNFINAVIDEKSFDKITSYIDRAKTAKDAEIVVGGEYDKSKGYFIKPTVILTTNPHYETMEEELFGPVLTVYVYKDNEWEDVLELVDNTSIYALTGAVFSQDRYAIEQASVALRNAAGNFYINDKCTGAVVGQQPFGGARGSGTNDKAGSMINLLRWVSPRTIKETFNPDTDYRYPFLG</sequence>
<comment type="pathway">
    <text evidence="1">Amino-acid degradation; L-proline degradation into L-glutamate; L-glutamate from L-proline: step 2/2.</text>
</comment>